<evidence type="ECO:0000256" key="10">
    <source>
        <dbReference type="SAM" id="Phobius"/>
    </source>
</evidence>
<keyword evidence="3" id="KW-0677">Repeat</keyword>
<keyword evidence="13" id="KW-1185">Reference proteome</keyword>
<comment type="subcellular location">
    <subcellularLocation>
        <location evidence="1">Membrane</location>
        <topology evidence="1">Single-pass type I membrane protein</topology>
    </subcellularLocation>
</comment>
<feature type="domain" description="Ig-like" evidence="11">
    <location>
        <begin position="197"/>
        <end position="300"/>
    </location>
</feature>
<evidence type="ECO:0000313" key="12">
    <source>
        <dbReference type="Ensembl" id="ENSPCEP00000009330.1"/>
    </source>
</evidence>
<dbReference type="Gene3D" id="2.60.40.10">
    <property type="entry name" value="Immunoglobulins"/>
    <property type="match status" value="5"/>
</dbReference>
<name>A0A8C8VHX1_9SAUR</name>
<evidence type="ECO:0000256" key="7">
    <source>
        <dbReference type="ARBA" id="ARBA00023180"/>
    </source>
</evidence>
<dbReference type="InterPro" id="IPR013162">
    <property type="entry name" value="CD80_C2-set"/>
</dbReference>
<dbReference type="GO" id="GO:0005055">
    <property type="term" value="F:laminin receptor activity"/>
    <property type="evidence" value="ECO:0007669"/>
    <property type="project" value="TreeGrafter"/>
</dbReference>
<feature type="transmembrane region" description="Helical" evidence="10">
    <location>
        <begin position="596"/>
        <end position="618"/>
    </location>
</feature>
<reference evidence="12" key="1">
    <citation type="submission" date="2025-08" db="UniProtKB">
        <authorList>
            <consortium name="Ensembl"/>
        </authorList>
    </citation>
    <scope>IDENTIFICATION</scope>
</reference>
<feature type="domain" description="Ig-like" evidence="11">
    <location>
        <begin position="82"/>
        <end position="189"/>
    </location>
</feature>
<evidence type="ECO:0000256" key="6">
    <source>
        <dbReference type="ARBA" id="ARBA00023157"/>
    </source>
</evidence>
<feature type="domain" description="Ig-like" evidence="11">
    <location>
        <begin position="308"/>
        <end position="397"/>
    </location>
</feature>
<keyword evidence="7" id="KW-0325">Glycoprotein</keyword>
<dbReference type="AlphaFoldDB" id="A0A8C8VHX1"/>
<keyword evidence="6" id="KW-1015">Disulfide bond</keyword>
<evidence type="ECO:0000256" key="5">
    <source>
        <dbReference type="ARBA" id="ARBA00023136"/>
    </source>
</evidence>
<dbReference type="InterPro" id="IPR051116">
    <property type="entry name" value="Surface_Rcpt/Adhesion_Mol"/>
</dbReference>
<feature type="domain" description="Ig-like" evidence="11">
    <location>
        <begin position="402"/>
        <end position="483"/>
    </location>
</feature>
<dbReference type="Pfam" id="PF13927">
    <property type="entry name" value="Ig_3"/>
    <property type="match status" value="2"/>
</dbReference>
<sequence>MPAGLTGAGDKGCSVQSVALFGPAPNPAPSHLTSAPGLRLLAPSLPVPHSSLQLLNMALSGTAGGLGLGCFLLLWGATGGVSKVEVSMPEIVEVEYGQTARITCNFSIPGEGNYSYINWFYINKRSRTKIYYVASGQVFPEDTEYKGRAAIDDNFTLTINRVTLADARTFVCQVGAGSSGVDEKRTKLHVYKAPEPPEIQVNDAGIPVTSKEIPEIAVCISKNGFPAPNITWYKNGSPLWQDDNHVSILSTLTKESSGLYTVTSTLFARVSREDRQALFHCMVSYHLLGAERTAESEKVNITVFYSTEKLNLVIHSPQPQVREGDEVTLHCMGDGNPPPEYSLWKVQEGTPLEKQELNTNNGVLTLKKVRKEDSGRYRCQSIDLDSMAMLEKEVELSVNYLEGLKITPEAPIQLQQGASLDLNCDARGSQSLEFQWRKEKKGKVLGHEKQLQLSNVTIESSGNYSCEVSAAGVPGLFRSKQVYVAVHAKPQLSLKDSPVSGQQNVVNLTCKAAALPEPTITWSVNGTVQNHRDHHRVTSNLIVEVTPELLVSGVTCNATNKLGTSSHHIKLHMRITTPSPTVSNATERRTQESKGVIIVVVIVCILLIAVLGAVLYFLHKKGKIPCGRTGKQDITRPDARKDEIVVEVKSDKLPEEAGLLQGANGEKRSAGDQAEKYIDLRN</sequence>
<feature type="region of interest" description="Disordered" evidence="9">
    <location>
        <begin position="657"/>
        <end position="682"/>
    </location>
</feature>
<dbReference type="InterPro" id="IPR036179">
    <property type="entry name" value="Ig-like_dom_sf"/>
</dbReference>
<keyword evidence="8" id="KW-0393">Immunoglobulin domain</keyword>
<dbReference type="CDD" id="cd00096">
    <property type="entry name" value="Ig"/>
    <property type="match status" value="2"/>
</dbReference>
<accession>A0A8C8VHX1</accession>
<evidence type="ECO:0000313" key="13">
    <source>
        <dbReference type="Proteomes" id="UP000694393"/>
    </source>
</evidence>
<feature type="compositionally biased region" description="Basic and acidic residues" evidence="9">
    <location>
        <begin position="665"/>
        <end position="682"/>
    </location>
</feature>
<dbReference type="SUPFAM" id="SSF48726">
    <property type="entry name" value="Immunoglobulin"/>
    <property type="match status" value="5"/>
</dbReference>
<organism evidence="12 13">
    <name type="scientific">Pelusios castaneus</name>
    <name type="common">West African mud turtle</name>
    <dbReference type="NCBI Taxonomy" id="367368"/>
    <lineage>
        <taxon>Eukaryota</taxon>
        <taxon>Metazoa</taxon>
        <taxon>Chordata</taxon>
        <taxon>Craniata</taxon>
        <taxon>Vertebrata</taxon>
        <taxon>Euteleostomi</taxon>
        <taxon>Archelosauria</taxon>
        <taxon>Testudinata</taxon>
        <taxon>Testudines</taxon>
        <taxon>Pleurodira</taxon>
        <taxon>Pelomedusidae</taxon>
        <taxon>Pelusios</taxon>
    </lineage>
</organism>
<dbReference type="Pfam" id="PF08205">
    <property type="entry name" value="C2-set_2"/>
    <property type="match status" value="1"/>
</dbReference>
<dbReference type="SMART" id="SM00406">
    <property type="entry name" value="IGv"/>
    <property type="match status" value="3"/>
</dbReference>
<dbReference type="InterPro" id="IPR007110">
    <property type="entry name" value="Ig-like_dom"/>
</dbReference>
<keyword evidence="5 10" id="KW-0472">Membrane</keyword>
<evidence type="ECO:0000256" key="8">
    <source>
        <dbReference type="ARBA" id="ARBA00023319"/>
    </source>
</evidence>
<evidence type="ECO:0000256" key="1">
    <source>
        <dbReference type="ARBA" id="ARBA00004479"/>
    </source>
</evidence>
<evidence type="ECO:0000259" key="11">
    <source>
        <dbReference type="PROSITE" id="PS50835"/>
    </source>
</evidence>
<keyword evidence="4 10" id="KW-1133">Transmembrane helix</keyword>
<dbReference type="SMART" id="SM00409">
    <property type="entry name" value="IG"/>
    <property type="match status" value="3"/>
</dbReference>
<protein>
    <submittedName>
        <fullName evidence="12">Melanoma cell adhesion molecule</fullName>
    </submittedName>
</protein>
<dbReference type="InterPro" id="IPR003598">
    <property type="entry name" value="Ig_sub2"/>
</dbReference>
<dbReference type="Pfam" id="PF07686">
    <property type="entry name" value="V-set"/>
    <property type="match status" value="1"/>
</dbReference>
<dbReference type="PANTHER" id="PTHR11973">
    <property type="entry name" value="CELL SURFACE GLYCOPROTEIN MUC18-RELATED"/>
    <property type="match status" value="1"/>
</dbReference>
<evidence type="ECO:0000256" key="3">
    <source>
        <dbReference type="ARBA" id="ARBA00022737"/>
    </source>
</evidence>
<feature type="domain" description="Ig-like" evidence="11">
    <location>
        <begin position="490"/>
        <end position="576"/>
    </location>
</feature>
<evidence type="ECO:0000256" key="2">
    <source>
        <dbReference type="ARBA" id="ARBA00022692"/>
    </source>
</evidence>
<evidence type="ECO:0000256" key="9">
    <source>
        <dbReference type="SAM" id="MobiDB-lite"/>
    </source>
</evidence>
<dbReference type="Ensembl" id="ENSPCET00000009657.1">
    <property type="protein sequence ID" value="ENSPCEP00000009330.1"/>
    <property type="gene ID" value="ENSPCEG00000007482.1"/>
</dbReference>
<dbReference type="GO" id="GO:0005886">
    <property type="term" value="C:plasma membrane"/>
    <property type="evidence" value="ECO:0007669"/>
    <property type="project" value="TreeGrafter"/>
</dbReference>
<dbReference type="InterPro" id="IPR013106">
    <property type="entry name" value="Ig_V-set"/>
</dbReference>
<dbReference type="InterPro" id="IPR003599">
    <property type="entry name" value="Ig_sub"/>
</dbReference>
<dbReference type="InterPro" id="IPR013783">
    <property type="entry name" value="Ig-like_fold"/>
</dbReference>
<keyword evidence="2 10" id="KW-0812">Transmembrane</keyword>
<dbReference type="Proteomes" id="UP000694393">
    <property type="component" value="Unplaced"/>
</dbReference>
<proteinExistence type="predicted"/>
<evidence type="ECO:0000256" key="4">
    <source>
        <dbReference type="ARBA" id="ARBA00022989"/>
    </source>
</evidence>
<reference evidence="12" key="2">
    <citation type="submission" date="2025-09" db="UniProtKB">
        <authorList>
            <consortium name="Ensembl"/>
        </authorList>
    </citation>
    <scope>IDENTIFICATION</scope>
</reference>
<dbReference type="PANTHER" id="PTHR11973:SF18">
    <property type="entry name" value="CELL SURFACE GLYCOPROTEIN MUC18"/>
    <property type="match status" value="1"/>
</dbReference>
<dbReference type="PROSITE" id="PS50835">
    <property type="entry name" value="IG_LIKE"/>
    <property type="match status" value="5"/>
</dbReference>
<dbReference type="SMART" id="SM00408">
    <property type="entry name" value="IGc2"/>
    <property type="match status" value="4"/>
</dbReference>
<dbReference type="Pfam" id="PF13895">
    <property type="entry name" value="Ig_2"/>
    <property type="match status" value="1"/>
</dbReference>